<proteinExistence type="predicted"/>
<dbReference type="SUPFAM" id="SSF46785">
    <property type="entry name" value="Winged helix' DNA-binding domain"/>
    <property type="match status" value="1"/>
</dbReference>
<dbReference type="CDD" id="cd00090">
    <property type="entry name" value="HTH_ARSR"/>
    <property type="match status" value="1"/>
</dbReference>
<comment type="caution">
    <text evidence="2">The sequence shown here is derived from an EMBL/GenBank/DDBJ whole genome shotgun (WGS) entry which is preliminary data.</text>
</comment>
<dbReference type="Gene3D" id="1.10.10.10">
    <property type="entry name" value="Winged helix-like DNA-binding domain superfamily/Winged helix DNA-binding domain"/>
    <property type="match status" value="1"/>
</dbReference>
<evidence type="ECO:0000313" key="2">
    <source>
        <dbReference type="EMBL" id="TVZ05764.1"/>
    </source>
</evidence>
<reference evidence="2 3" key="1">
    <citation type="submission" date="2018-11" db="EMBL/GenBank/DDBJ databases">
        <title>Trebonia kvetii gen.nov., sp.nov., a novel acidophilic actinobacterium, and proposal of the new actinobacterial family Treboniaceae fam. nov.</title>
        <authorList>
            <person name="Rapoport D."/>
            <person name="Sagova-Mareckova M."/>
            <person name="Sedlacek I."/>
            <person name="Provaznik J."/>
            <person name="Kralova S."/>
            <person name="Pavlinic D."/>
            <person name="Benes V."/>
            <person name="Kopecky J."/>
        </authorList>
    </citation>
    <scope>NUCLEOTIDE SEQUENCE [LARGE SCALE GENOMIC DNA]</scope>
    <source>
        <strain evidence="2 3">15Tr583</strain>
    </source>
</reference>
<dbReference type="InterPro" id="IPR036390">
    <property type="entry name" value="WH_DNA-bd_sf"/>
</dbReference>
<dbReference type="Pfam" id="PF01047">
    <property type="entry name" value="MarR"/>
    <property type="match status" value="1"/>
</dbReference>
<dbReference type="EMBL" id="RPFW01000002">
    <property type="protein sequence ID" value="TVZ05764.1"/>
    <property type="molecule type" value="Genomic_DNA"/>
</dbReference>
<evidence type="ECO:0000313" key="3">
    <source>
        <dbReference type="Proteomes" id="UP000460272"/>
    </source>
</evidence>
<keyword evidence="3" id="KW-1185">Reference proteome</keyword>
<evidence type="ECO:0000259" key="1">
    <source>
        <dbReference type="PROSITE" id="PS50995"/>
    </source>
</evidence>
<dbReference type="OrthoDB" id="4807076at2"/>
<dbReference type="PANTHER" id="PTHR33164">
    <property type="entry name" value="TRANSCRIPTIONAL REGULATOR, MARR FAMILY"/>
    <property type="match status" value="1"/>
</dbReference>
<dbReference type="InterPro" id="IPR039422">
    <property type="entry name" value="MarR/SlyA-like"/>
</dbReference>
<name>A0A6P2C307_9ACTN</name>
<dbReference type="SMART" id="SM00347">
    <property type="entry name" value="HTH_MARR"/>
    <property type="match status" value="1"/>
</dbReference>
<sequence length="137" mass="14874">MRNLVASHPRKELIRHALDLGRGSGRVKSLMWLSEGPLSLSGLAEAIGVDAPYATLIVDSLEERGLVERQPDPEDRRRKLVSLTPAGTEAVIRVIQIDRQAPPGFAALSAEELDSLHEMLRRVAAWRAPAPGDGEPG</sequence>
<organism evidence="2 3">
    <name type="scientific">Trebonia kvetii</name>
    <dbReference type="NCBI Taxonomy" id="2480626"/>
    <lineage>
        <taxon>Bacteria</taxon>
        <taxon>Bacillati</taxon>
        <taxon>Actinomycetota</taxon>
        <taxon>Actinomycetes</taxon>
        <taxon>Streptosporangiales</taxon>
        <taxon>Treboniaceae</taxon>
        <taxon>Trebonia</taxon>
    </lineage>
</organism>
<dbReference type="AlphaFoldDB" id="A0A6P2C307"/>
<gene>
    <name evidence="2" type="ORF">EAS64_09235</name>
</gene>
<dbReference type="PROSITE" id="PS50995">
    <property type="entry name" value="HTH_MARR_2"/>
    <property type="match status" value="1"/>
</dbReference>
<feature type="domain" description="HTH marR-type" evidence="1">
    <location>
        <begin position="1"/>
        <end position="125"/>
    </location>
</feature>
<dbReference type="GO" id="GO:0006950">
    <property type="term" value="P:response to stress"/>
    <property type="evidence" value="ECO:0007669"/>
    <property type="project" value="TreeGrafter"/>
</dbReference>
<dbReference type="InterPro" id="IPR000835">
    <property type="entry name" value="HTH_MarR-typ"/>
</dbReference>
<dbReference type="GO" id="GO:0003700">
    <property type="term" value="F:DNA-binding transcription factor activity"/>
    <property type="evidence" value="ECO:0007669"/>
    <property type="project" value="InterPro"/>
</dbReference>
<protein>
    <submittedName>
        <fullName evidence="2">MarR family transcriptional regulator</fullName>
    </submittedName>
</protein>
<dbReference type="Proteomes" id="UP000460272">
    <property type="component" value="Unassembled WGS sequence"/>
</dbReference>
<dbReference type="InterPro" id="IPR036388">
    <property type="entry name" value="WH-like_DNA-bd_sf"/>
</dbReference>
<dbReference type="InterPro" id="IPR011991">
    <property type="entry name" value="ArsR-like_HTH"/>
</dbReference>
<accession>A0A6P2C307</accession>
<dbReference type="PANTHER" id="PTHR33164:SF43">
    <property type="entry name" value="HTH-TYPE TRANSCRIPTIONAL REPRESSOR YETL"/>
    <property type="match status" value="1"/>
</dbReference>
<dbReference type="PRINTS" id="PR00598">
    <property type="entry name" value="HTHMARR"/>
</dbReference>